<accession>A0A9N8WNU4</accession>
<protein>
    <submittedName>
        <fullName evidence="2">1409_t:CDS:1</fullName>
    </submittedName>
</protein>
<evidence type="ECO:0000313" key="3">
    <source>
        <dbReference type="Proteomes" id="UP000789706"/>
    </source>
</evidence>
<keyword evidence="3" id="KW-1185">Reference proteome</keyword>
<feature type="compositionally biased region" description="Low complexity" evidence="1">
    <location>
        <begin position="57"/>
        <end position="66"/>
    </location>
</feature>
<dbReference type="Proteomes" id="UP000789706">
    <property type="component" value="Unassembled WGS sequence"/>
</dbReference>
<name>A0A9N8WNU4_9GLOM</name>
<evidence type="ECO:0000256" key="1">
    <source>
        <dbReference type="SAM" id="MobiDB-lite"/>
    </source>
</evidence>
<proteinExistence type="predicted"/>
<evidence type="ECO:0000313" key="2">
    <source>
        <dbReference type="EMBL" id="CAG8493055.1"/>
    </source>
</evidence>
<reference evidence="2" key="1">
    <citation type="submission" date="2021-06" db="EMBL/GenBank/DDBJ databases">
        <authorList>
            <person name="Kallberg Y."/>
            <person name="Tangrot J."/>
            <person name="Rosling A."/>
        </authorList>
    </citation>
    <scope>NUCLEOTIDE SEQUENCE</scope>
    <source>
        <strain evidence="2">AZ414A</strain>
    </source>
</reference>
<organism evidence="2 3">
    <name type="scientific">Diversispora eburnea</name>
    <dbReference type="NCBI Taxonomy" id="1213867"/>
    <lineage>
        <taxon>Eukaryota</taxon>
        <taxon>Fungi</taxon>
        <taxon>Fungi incertae sedis</taxon>
        <taxon>Mucoromycota</taxon>
        <taxon>Glomeromycotina</taxon>
        <taxon>Glomeromycetes</taxon>
        <taxon>Diversisporales</taxon>
        <taxon>Diversisporaceae</taxon>
        <taxon>Diversispora</taxon>
    </lineage>
</organism>
<comment type="caution">
    <text evidence="2">The sequence shown here is derived from an EMBL/GenBank/DDBJ whole genome shotgun (WGS) entry which is preliminary data.</text>
</comment>
<dbReference type="AlphaFoldDB" id="A0A9N8WNU4"/>
<dbReference type="EMBL" id="CAJVPK010000315">
    <property type="protein sequence ID" value="CAG8493055.1"/>
    <property type="molecule type" value="Genomic_DNA"/>
</dbReference>
<gene>
    <name evidence="2" type="ORF">DEBURN_LOCUS4281</name>
</gene>
<sequence length="115" mass="13207">MLFDSLELDTLLSMDNNLNVNILNNNNNNNQELDVASKIIEPGIEQQIEQYGIQQKDVNNNNNNNQELDKDVNNNNNNYEEDLNKLPFSSSLIEEINVKDNNNDNNINDNSINKQ</sequence>
<feature type="region of interest" description="Disordered" evidence="1">
    <location>
        <begin position="57"/>
        <end position="83"/>
    </location>
</feature>